<name>A0A974S8C3_9CAUL</name>
<reference evidence="2" key="1">
    <citation type="submission" date="2021-01" db="EMBL/GenBank/DDBJ databases">
        <title>Genome sequence of Phenylobacterium sp. 20VBR1 isolated from a valley glaceir, Ny-Alesund, Svalbard.</title>
        <authorList>
            <person name="Thomas F.A."/>
            <person name="Krishnan K.P."/>
            <person name="Sinha R.K."/>
        </authorList>
    </citation>
    <scope>NUCLEOTIDE SEQUENCE</scope>
    <source>
        <strain evidence="2">20VBR1</strain>
    </source>
</reference>
<accession>A0A974S8C3</accession>
<feature type="region of interest" description="Disordered" evidence="1">
    <location>
        <begin position="57"/>
        <end position="85"/>
    </location>
</feature>
<organism evidence="2">
    <name type="scientific">Phenylobacterium glaciei</name>
    <dbReference type="NCBI Taxonomy" id="2803784"/>
    <lineage>
        <taxon>Bacteria</taxon>
        <taxon>Pseudomonadati</taxon>
        <taxon>Pseudomonadota</taxon>
        <taxon>Alphaproteobacteria</taxon>
        <taxon>Caulobacterales</taxon>
        <taxon>Caulobacteraceae</taxon>
        <taxon>Phenylobacterium</taxon>
    </lineage>
</organism>
<evidence type="ECO:0000313" key="2">
    <source>
        <dbReference type="EMBL" id="QQZ50930.1"/>
    </source>
</evidence>
<protein>
    <submittedName>
        <fullName evidence="2">Uncharacterized protein</fullName>
    </submittedName>
</protein>
<evidence type="ECO:0000256" key="1">
    <source>
        <dbReference type="SAM" id="MobiDB-lite"/>
    </source>
</evidence>
<dbReference type="AlphaFoldDB" id="A0A974S8C3"/>
<proteinExistence type="predicted"/>
<sequence length="85" mass="8867">MRASLQENIAADLGDYAGAARHAQSLEELSEGLTIVGGEAPICEPLTWQAPGTSLAPGRSWRGCPRRPTPGLWSSPISGPRACPA</sequence>
<gene>
    <name evidence="2" type="ORF">JKL49_06715</name>
</gene>
<dbReference type="EMBL" id="CP068570">
    <property type="protein sequence ID" value="QQZ50930.1"/>
    <property type="molecule type" value="Genomic_DNA"/>
</dbReference>